<dbReference type="EMBL" id="ML978424">
    <property type="protein sequence ID" value="KAF2022842.1"/>
    <property type="molecule type" value="Genomic_DNA"/>
</dbReference>
<evidence type="ECO:0000313" key="2">
    <source>
        <dbReference type="EMBL" id="KAF2022842.1"/>
    </source>
</evidence>
<keyword evidence="1" id="KW-0812">Transmembrane</keyword>
<evidence type="ECO:0000256" key="1">
    <source>
        <dbReference type="SAM" id="Phobius"/>
    </source>
</evidence>
<feature type="transmembrane region" description="Helical" evidence="1">
    <location>
        <begin position="150"/>
        <end position="171"/>
    </location>
</feature>
<name>A0A9P4GVN7_9PLEO</name>
<proteinExistence type="predicted"/>
<protein>
    <submittedName>
        <fullName evidence="2">Uncharacterized protein</fullName>
    </submittedName>
</protein>
<dbReference type="OrthoDB" id="5428055at2759"/>
<feature type="transmembrane region" description="Helical" evidence="1">
    <location>
        <begin position="186"/>
        <end position="207"/>
    </location>
</feature>
<comment type="caution">
    <text evidence="2">The sequence shown here is derived from an EMBL/GenBank/DDBJ whole genome shotgun (WGS) entry which is preliminary data.</text>
</comment>
<organism evidence="2 3">
    <name type="scientific">Setomelanomma holmii</name>
    <dbReference type="NCBI Taxonomy" id="210430"/>
    <lineage>
        <taxon>Eukaryota</taxon>
        <taxon>Fungi</taxon>
        <taxon>Dikarya</taxon>
        <taxon>Ascomycota</taxon>
        <taxon>Pezizomycotina</taxon>
        <taxon>Dothideomycetes</taxon>
        <taxon>Pleosporomycetidae</taxon>
        <taxon>Pleosporales</taxon>
        <taxon>Pleosporineae</taxon>
        <taxon>Phaeosphaeriaceae</taxon>
        <taxon>Setomelanomma</taxon>
    </lineage>
</organism>
<dbReference type="Proteomes" id="UP000799777">
    <property type="component" value="Unassembled WGS sequence"/>
</dbReference>
<keyword evidence="1" id="KW-0472">Membrane</keyword>
<accession>A0A9P4GVN7</accession>
<sequence length="257" mass="29756">MNSSILILPSWTPKKRLSGLLQTPRQTIYYLRCMNLWIAMVEKEYKWLMINVRLAPKFTSAVRSLKNLEKSFQSLEDRETKFGFLDRYFDDAADILNLQLNLEHNEFNQHAHGLNLQTNLISHETQELNRRSTEAAIVNSKASEKTSWTMLVNMVLLWITAPTTLLLQYFGSEKAMFSFERNPRTFLIAVVVMFTVLPLLTSAIYLFQRSHRSLLWLMGFRTKGSSQSHDDEKESSNLQHCPTQAAYCGTVEPEVKL</sequence>
<keyword evidence="3" id="KW-1185">Reference proteome</keyword>
<gene>
    <name evidence="2" type="ORF">EK21DRAFT_95397</name>
</gene>
<dbReference type="AlphaFoldDB" id="A0A9P4GVN7"/>
<reference evidence="2" key="1">
    <citation type="journal article" date="2020" name="Stud. Mycol.">
        <title>101 Dothideomycetes genomes: a test case for predicting lifestyles and emergence of pathogens.</title>
        <authorList>
            <person name="Haridas S."/>
            <person name="Albert R."/>
            <person name="Binder M."/>
            <person name="Bloem J."/>
            <person name="Labutti K."/>
            <person name="Salamov A."/>
            <person name="Andreopoulos B."/>
            <person name="Baker S."/>
            <person name="Barry K."/>
            <person name="Bills G."/>
            <person name="Bluhm B."/>
            <person name="Cannon C."/>
            <person name="Castanera R."/>
            <person name="Culley D."/>
            <person name="Daum C."/>
            <person name="Ezra D."/>
            <person name="Gonzalez J."/>
            <person name="Henrissat B."/>
            <person name="Kuo A."/>
            <person name="Liang C."/>
            <person name="Lipzen A."/>
            <person name="Lutzoni F."/>
            <person name="Magnuson J."/>
            <person name="Mondo S."/>
            <person name="Nolan M."/>
            <person name="Ohm R."/>
            <person name="Pangilinan J."/>
            <person name="Park H.-J."/>
            <person name="Ramirez L."/>
            <person name="Alfaro M."/>
            <person name="Sun H."/>
            <person name="Tritt A."/>
            <person name="Yoshinaga Y."/>
            <person name="Zwiers L.-H."/>
            <person name="Turgeon B."/>
            <person name="Goodwin S."/>
            <person name="Spatafora J."/>
            <person name="Crous P."/>
            <person name="Grigoriev I."/>
        </authorList>
    </citation>
    <scope>NUCLEOTIDE SEQUENCE</scope>
    <source>
        <strain evidence="2">CBS 110217</strain>
    </source>
</reference>
<evidence type="ECO:0000313" key="3">
    <source>
        <dbReference type="Proteomes" id="UP000799777"/>
    </source>
</evidence>
<keyword evidence="1" id="KW-1133">Transmembrane helix</keyword>